<feature type="transmembrane region" description="Helical" evidence="6">
    <location>
        <begin position="70"/>
        <end position="94"/>
    </location>
</feature>
<dbReference type="GO" id="GO:0005886">
    <property type="term" value="C:plasma membrane"/>
    <property type="evidence" value="ECO:0007669"/>
    <property type="project" value="UniProtKB-SubCell"/>
</dbReference>
<organism evidence="7 8">
    <name type="scientific">Bacillus paralicheniformis</name>
    <dbReference type="NCBI Taxonomy" id="1648923"/>
    <lineage>
        <taxon>Bacteria</taxon>
        <taxon>Bacillati</taxon>
        <taxon>Bacillota</taxon>
        <taxon>Bacilli</taxon>
        <taxon>Bacillales</taxon>
        <taxon>Bacillaceae</taxon>
        <taxon>Bacillus</taxon>
    </lineage>
</organism>
<keyword evidence="4 6" id="KW-1133">Transmembrane helix</keyword>
<name>A0AAW6KK06_9BACI</name>
<proteinExistence type="predicted"/>
<dbReference type="Proteomes" id="UP001216709">
    <property type="component" value="Unassembled WGS sequence"/>
</dbReference>
<accession>A0AAW6KK06</accession>
<comment type="subcellular location">
    <subcellularLocation>
        <location evidence="1">Cell membrane</location>
        <topology evidence="1">Multi-pass membrane protein</topology>
    </subcellularLocation>
</comment>
<evidence type="ECO:0000256" key="1">
    <source>
        <dbReference type="ARBA" id="ARBA00004651"/>
    </source>
</evidence>
<feature type="non-terminal residue" evidence="7">
    <location>
        <position position="1"/>
    </location>
</feature>
<evidence type="ECO:0000313" key="7">
    <source>
        <dbReference type="EMBL" id="MDE1454789.1"/>
    </source>
</evidence>
<evidence type="ECO:0000313" key="8">
    <source>
        <dbReference type="Proteomes" id="UP001216709"/>
    </source>
</evidence>
<reference evidence="7" key="1">
    <citation type="submission" date="2022-12" db="EMBL/GenBank/DDBJ databases">
        <title>Draft Genome Sequences of Bacillus licheniformis and Bacillus paralicheniformis strains isolated from Irish skim milk powders.</title>
        <authorList>
            <person name="Lourenco A."/>
            <person name="Li F."/>
            <person name="Geraldine D."/>
            <person name="Tobin J.T."/>
            <person name="Butler F."/>
            <person name="Jordan K."/>
            <person name="Obrien T."/>
        </authorList>
    </citation>
    <scope>NUCLEOTIDE SEQUENCE</scope>
    <source>
        <strain evidence="7">3370</strain>
    </source>
</reference>
<evidence type="ECO:0000256" key="4">
    <source>
        <dbReference type="ARBA" id="ARBA00022989"/>
    </source>
</evidence>
<keyword evidence="5 6" id="KW-0472">Membrane</keyword>
<evidence type="ECO:0000256" key="6">
    <source>
        <dbReference type="SAM" id="Phobius"/>
    </source>
</evidence>
<feature type="transmembrane region" description="Helical" evidence="6">
    <location>
        <begin position="46"/>
        <end position="64"/>
    </location>
</feature>
<gene>
    <name evidence="7" type="ORF">PVN32_21825</name>
</gene>
<keyword evidence="2" id="KW-1003">Cell membrane</keyword>
<dbReference type="EMBL" id="JARAFO010000193">
    <property type="protein sequence ID" value="MDE1454789.1"/>
    <property type="molecule type" value="Genomic_DNA"/>
</dbReference>
<keyword evidence="3 6" id="KW-0812">Transmembrane</keyword>
<sequence>NTFIPSGSGQAATTMPLMAPLADLLGFERQIAVFAYQYGDGITNSIIPTSGVLMASLSIAGVTYERWVKFVWKLVAGWIFIGAAAIVIAMIIGIK</sequence>
<evidence type="ECO:0000256" key="5">
    <source>
        <dbReference type="ARBA" id="ARBA00023136"/>
    </source>
</evidence>
<comment type="caution">
    <text evidence="7">The sequence shown here is derived from an EMBL/GenBank/DDBJ whole genome shotgun (WGS) entry which is preliminary data.</text>
</comment>
<evidence type="ECO:0000256" key="3">
    <source>
        <dbReference type="ARBA" id="ARBA00022692"/>
    </source>
</evidence>
<dbReference type="Pfam" id="PF03606">
    <property type="entry name" value="DcuC"/>
    <property type="match status" value="1"/>
</dbReference>
<dbReference type="AlphaFoldDB" id="A0AAW6KK06"/>
<dbReference type="InterPro" id="IPR018385">
    <property type="entry name" value="C4_dicarb_anaerob_car-like"/>
</dbReference>
<protein>
    <submittedName>
        <fullName evidence="7">TIGR00366 family protein</fullName>
    </submittedName>
</protein>
<evidence type="ECO:0000256" key="2">
    <source>
        <dbReference type="ARBA" id="ARBA00022475"/>
    </source>
</evidence>